<feature type="transmembrane region" description="Helical" evidence="1">
    <location>
        <begin position="234"/>
        <end position="255"/>
    </location>
</feature>
<keyword evidence="3" id="KW-1185">Reference proteome</keyword>
<feature type="transmembrane region" description="Helical" evidence="1">
    <location>
        <begin position="12"/>
        <end position="30"/>
    </location>
</feature>
<dbReference type="OrthoDB" id="343560at2"/>
<keyword evidence="1" id="KW-1133">Transmembrane helix</keyword>
<feature type="transmembrane region" description="Helical" evidence="1">
    <location>
        <begin position="50"/>
        <end position="68"/>
    </location>
</feature>
<organism evidence="2 3">
    <name type="scientific">Eilatimonas milleporae</name>
    <dbReference type="NCBI Taxonomy" id="911205"/>
    <lineage>
        <taxon>Bacteria</taxon>
        <taxon>Pseudomonadati</taxon>
        <taxon>Pseudomonadota</taxon>
        <taxon>Alphaproteobacteria</taxon>
        <taxon>Kordiimonadales</taxon>
        <taxon>Kordiimonadaceae</taxon>
        <taxon>Eilatimonas</taxon>
    </lineage>
</organism>
<feature type="transmembrane region" description="Helical" evidence="1">
    <location>
        <begin position="80"/>
        <end position="103"/>
    </location>
</feature>
<feature type="transmembrane region" description="Helical" evidence="1">
    <location>
        <begin position="115"/>
        <end position="141"/>
    </location>
</feature>
<feature type="transmembrane region" description="Helical" evidence="1">
    <location>
        <begin position="203"/>
        <end position="222"/>
    </location>
</feature>
<name>A0A3M0CJT2_9PROT</name>
<dbReference type="InParanoid" id="A0A3M0CJT2"/>
<evidence type="ECO:0000313" key="3">
    <source>
        <dbReference type="Proteomes" id="UP000271227"/>
    </source>
</evidence>
<protein>
    <submittedName>
        <fullName evidence="2">Uncharacterized protein</fullName>
    </submittedName>
</protein>
<dbReference type="Proteomes" id="UP000271227">
    <property type="component" value="Unassembled WGS sequence"/>
</dbReference>
<dbReference type="EMBL" id="REFR01000010">
    <property type="protein sequence ID" value="RMB08670.1"/>
    <property type="molecule type" value="Genomic_DNA"/>
</dbReference>
<evidence type="ECO:0000313" key="2">
    <source>
        <dbReference type="EMBL" id="RMB08670.1"/>
    </source>
</evidence>
<feature type="transmembrane region" description="Helical" evidence="1">
    <location>
        <begin position="153"/>
        <end position="174"/>
    </location>
</feature>
<keyword evidence="1" id="KW-0812">Transmembrane</keyword>
<dbReference type="AlphaFoldDB" id="A0A3M0CJT2"/>
<comment type="caution">
    <text evidence="2">The sequence shown here is derived from an EMBL/GenBank/DDBJ whole genome shotgun (WGS) entry which is preliminary data.</text>
</comment>
<accession>A0A3M0CJT2</accession>
<proteinExistence type="predicted"/>
<reference evidence="2 3" key="1">
    <citation type="submission" date="2018-10" db="EMBL/GenBank/DDBJ databases">
        <title>Genomic Encyclopedia of Archaeal and Bacterial Type Strains, Phase II (KMG-II): from individual species to whole genera.</title>
        <authorList>
            <person name="Goeker M."/>
        </authorList>
    </citation>
    <scope>NUCLEOTIDE SEQUENCE [LARGE SCALE GENOMIC DNA]</scope>
    <source>
        <strain evidence="2 3">DSM 25217</strain>
    </source>
</reference>
<keyword evidence="1" id="KW-0472">Membrane</keyword>
<dbReference type="RefSeq" id="WP_121938014.1">
    <property type="nucleotide sequence ID" value="NZ_REFR01000010.1"/>
</dbReference>
<gene>
    <name evidence="2" type="ORF">BXY39_1305</name>
</gene>
<sequence length="265" mass="27865">MISDFLSREPVFAWSAVILALAILPLGALYGMDGRLVDGIPVWLKPLKFALSLSLYCATLAWFAGWLPDGIRSSGWYGPYVTAVAAAIFIEMAWLCAASALGVRSHFNMDHPVLAALYPVMGLLAVFLTSAALVYGLSIWADGASVLSPAFRLAVALGLILTFVLTVAAAGALATTDGRFGGTPNGPGGPLFGWRLDGGDLRAAHFFATHALHILPLAGWLIARLFPVSVAVPLVWAAAALFTAGVVSLMVRAFADKPFPPPLGF</sequence>
<evidence type="ECO:0000256" key="1">
    <source>
        <dbReference type="SAM" id="Phobius"/>
    </source>
</evidence>